<gene>
    <name evidence="1" type="ORF">C4520_18970</name>
</gene>
<comment type="caution">
    <text evidence="1">The sequence shown here is derived from an EMBL/GenBank/DDBJ whole genome shotgun (WGS) entry which is preliminary data.</text>
</comment>
<name>A0A3A4N8M8_ABYX5</name>
<proteinExistence type="predicted"/>
<dbReference type="AlphaFoldDB" id="A0A3A4N8M8"/>
<accession>A0A3A4N8M8</accession>
<sequence>MIPRRSADVTRCHHQIWIKEHPHSASIKIARGGIMFLLLCIRMTGQKKETGHTHVEYLMKKRLTLNSRLQGRSSRRWRHKCPRLLVGIITPPFAPYSSITSESAGIETA</sequence>
<protein>
    <submittedName>
        <fullName evidence="1">Uncharacterized protein</fullName>
    </submittedName>
</protein>
<dbReference type="Proteomes" id="UP000265882">
    <property type="component" value="Unassembled WGS sequence"/>
</dbReference>
<evidence type="ECO:0000313" key="2">
    <source>
        <dbReference type="Proteomes" id="UP000265882"/>
    </source>
</evidence>
<dbReference type="EMBL" id="QZKU01000128">
    <property type="protein sequence ID" value="RJP16099.1"/>
    <property type="molecule type" value="Genomic_DNA"/>
</dbReference>
<organism evidence="1 2">
    <name type="scientific">Abyssobacteria bacterium (strain SURF_5)</name>
    <dbReference type="NCBI Taxonomy" id="2093360"/>
    <lineage>
        <taxon>Bacteria</taxon>
        <taxon>Pseudomonadati</taxon>
        <taxon>Candidatus Hydrogenedentota</taxon>
        <taxon>Candidatus Abyssobacteria</taxon>
    </lineage>
</organism>
<evidence type="ECO:0000313" key="1">
    <source>
        <dbReference type="EMBL" id="RJP16099.1"/>
    </source>
</evidence>
<reference evidence="1 2" key="1">
    <citation type="journal article" date="2017" name="ISME J.">
        <title>Energy and carbon metabolisms in a deep terrestrial subsurface fluid microbial community.</title>
        <authorList>
            <person name="Momper L."/>
            <person name="Jungbluth S.P."/>
            <person name="Lee M.D."/>
            <person name="Amend J.P."/>
        </authorList>
    </citation>
    <scope>NUCLEOTIDE SEQUENCE [LARGE SCALE GENOMIC DNA]</scope>
    <source>
        <strain evidence="1">SURF_5</strain>
    </source>
</reference>